<dbReference type="EMBL" id="KT601729">
    <property type="protein sequence ID" value="ALJ99971.1"/>
    <property type="molecule type" value="mRNA"/>
</dbReference>
<organism evidence="3">
    <name type="scientific">Asterias rubens</name>
    <name type="common">Common European starfish</name>
    <name type="synonym">Asterias vulgaris</name>
    <dbReference type="NCBI Taxonomy" id="7604"/>
    <lineage>
        <taxon>Eukaryota</taxon>
        <taxon>Metazoa</taxon>
        <taxon>Echinodermata</taxon>
        <taxon>Eleutherozoa</taxon>
        <taxon>Asterozoa</taxon>
        <taxon>Asteroidea</taxon>
        <taxon>Forcipulatacea</taxon>
        <taxon>Forcipulatida</taxon>
        <taxon>Asteriidae</taxon>
        <taxon>Asterias</taxon>
    </lineage>
</organism>
<dbReference type="InterPro" id="IPR036438">
    <property type="entry name" value="Insulin-like_sf"/>
</dbReference>
<dbReference type="RefSeq" id="XP_033633574.1">
    <property type="nucleotide sequence ID" value="XM_033777683.1"/>
</dbReference>
<protein>
    <submittedName>
        <fullName evidence="3">Relaxin-like peptide 2</fullName>
    </submittedName>
</protein>
<dbReference type="GO" id="GO:0005576">
    <property type="term" value="C:extracellular region"/>
    <property type="evidence" value="ECO:0007669"/>
    <property type="project" value="InterPro"/>
</dbReference>
<feature type="signal peptide" evidence="1">
    <location>
        <begin position="1"/>
        <end position="30"/>
    </location>
</feature>
<evidence type="ECO:0000313" key="3">
    <source>
        <dbReference type="EMBL" id="ALJ99971.1"/>
    </source>
</evidence>
<feature type="chain" id="PRO_5006831813" evidence="1">
    <location>
        <begin position="31"/>
        <end position="119"/>
    </location>
</feature>
<dbReference type="GO" id="GO:0005179">
    <property type="term" value="F:hormone activity"/>
    <property type="evidence" value="ECO:0007669"/>
    <property type="project" value="InterPro"/>
</dbReference>
<sequence>MTSCSHQMLALLSAVYILIFFLGGLPAVHARSDHASVKHFCGLEFSYAVVTACGEAKRSIRSAPFFDMFPVFKSPERIPADFDDSSMIHVRKRQDYQGMATYCCTNGCTISQLTNSGIC</sequence>
<evidence type="ECO:0000256" key="1">
    <source>
        <dbReference type="SAM" id="SignalP"/>
    </source>
</evidence>
<dbReference type="InterPro" id="IPR016179">
    <property type="entry name" value="Insulin-like"/>
</dbReference>
<dbReference type="SUPFAM" id="SSF56994">
    <property type="entry name" value="Insulin-like"/>
    <property type="match status" value="1"/>
</dbReference>
<keyword evidence="1" id="KW-0732">Signal</keyword>
<dbReference type="GeneID" id="117295119"/>
<evidence type="ECO:0000259" key="2">
    <source>
        <dbReference type="SMART" id="SM00078"/>
    </source>
</evidence>
<dbReference type="Pfam" id="PF00049">
    <property type="entry name" value="Insulin"/>
    <property type="match status" value="1"/>
</dbReference>
<dbReference type="Gene3D" id="1.10.100.10">
    <property type="entry name" value="Insulin-like"/>
    <property type="match status" value="1"/>
</dbReference>
<name>A0A0U2PVD5_ASTRU</name>
<dbReference type="SMART" id="SM00078">
    <property type="entry name" value="IlGF"/>
    <property type="match status" value="1"/>
</dbReference>
<feature type="domain" description="Insulin-like" evidence="2">
    <location>
        <begin position="38"/>
        <end position="119"/>
    </location>
</feature>
<reference evidence="3" key="1">
    <citation type="submission" date="2015-08" db="EMBL/GenBank/DDBJ databases">
        <authorList>
            <person name="Babu N.S."/>
            <person name="Beckwith C.J."/>
            <person name="Beseler K.G."/>
            <person name="Brison A."/>
            <person name="Carone J.V."/>
            <person name="Caskin T.P."/>
            <person name="Diamond M."/>
            <person name="Durham M.E."/>
            <person name="Foxe J.M."/>
            <person name="Go M."/>
            <person name="Henderson B.A."/>
            <person name="Jones I.B."/>
            <person name="McGettigan J.A."/>
            <person name="Micheletti S.J."/>
            <person name="Nasrallah M.E."/>
            <person name="Ortiz D."/>
            <person name="Piller C.R."/>
            <person name="Privatt S.R."/>
            <person name="Schneider S.L."/>
            <person name="Sharp S."/>
            <person name="Smith T.C."/>
            <person name="Stanton J.D."/>
            <person name="Ullery H.E."/>
            <person name="Wilson R.J."/>
            <person name="Serrano M.G."/>
            <person name="Buck G."/>
            <person name="Lee V."/>
            <person name="Wang Y."/>
            <person name="Carvalho R."/>
            <person name="Voegtly L."/>
            <person name="Shi R."/>
            <person name="Duckworth R."/>
            <person name="Johnson A."/>
            <person name="Loviza R."/>
            <person name="Walstead R."/>
            <person name="Shah Z."/>
            <person name="Kiflezghi M."/>
            <person name="Wade K."/>
            <person name="Ball S.L."/>
            <person name="Bradley K.W."/>
            <person name="Asai D.J."/>
            <person name="Bowman C.A."/>
            <person name="Russell D.A."/>
            <person name="Pope W.H."/>
            <person name="Jacobs-Sera D."/>
            <person name="Hendrix R.W."/>
            <person name="Hatfull G.F."/>
        </authorList>
    </citation>
    <scope>NUCLEOTIDE SEQUENCE</scope>
    <source>
        <tissue evidence="3">Radial nerve</tissue>
    </source>
</reference>
<dbReference type="AlphaFoldDB" id="A0A0U2PVD5"/>
<proteinExistence type="evidence at transcript level"/>
<accession>A0A0U2PVD5</accession>